<keyword evidence="10" id="KW-1185">Reference proteome</keyword>
<dbReference type="Pfam" id="PF00528">
    <property type="entry name" value="BPD_transp_1"/>
    <property type="match status" value="1"/>
</dbReference>
<sequence length="300" mass="33049">MKKLTKRKKANTLFSTRFFRVPSPLGISGLIVFILIVLLALAAPWIAPHSPYASDATQRLIPPFWLEGGSLEHILGTDNIGRDVLSRLVYGSRISLLVGFLSVLIAGCIGLILGLVSGYFGGSWFDQLTMRFVDAMLAIPTLLLVLVAVIVLEPSLWTLILVIGLTSWVQYTRLVRSETLSLKEREFIQSSKTQGASHFHIIRTHIFPNVLSSFTVVATIGIASAIMTESSLSFLGLGVQPPDITWGGMLNDGRNYIATSWWIATFPGLAITITILAITFLGDWLRDFLDPRLYQGDDTK</sequence>
<dbReference type="EMBL" id="JAUSUA010000009">
    <property type="protein sequence ID" value="MDQ0209168.1"/>
    <property type="molecule type" value="Genomic_DNA"/>
</dbReference>
<keyword evidence="4 7" id="KW-0812">Transmembrane</keyword>
<comment type="similarity">
    <text evidence="7">Belongs to the binding-protein-dependent transport system permease family.</text>
</comment>
<reference evidence="9 10" key="1">
    <citation type="submission" date="2023-07" db="EMBL/GenBank/DDBJ databases">
        <title>Genomic Encyclopedia of Type Strains, Phase IV (KMG-IV): sequencing the most valuable type-strain genomes for metagenomic binning, comparative biology and taxonomic classification.</title>
        <authorList>
            <person name="Goeker M."/>
        </authorList>
    </citation>
    <scope>NUCLEOTIDE SEQUENCE [LARGE SCALE GENOMIC DNA]</scope>
    <source>
        <strain evidence="9 10">DSM 19154</strain>
    </source>
</reference>
<dbReference type="InterPro" id="IPR035906">
    <property type="entry name" value="MetI-like_sf"/>
</dbReference>
<gene>
    <name evidence="9" type="ORF">J2S05_004008</name>
</gene>
<evidence type="ECO:0000256" key="1">
    <source>
        <dbReference type="ARBA" id="ARBA00004651"/>
    </source>
</evidence>
<feature type="transmembrane region" description="Helical" evidence="7">
    <location>
        <begin position="21"/>
        <end position="47"/>
    </location>
</feature>
<evidence type="ECO:0000313" key="9">
    <source>
        <dbReference type="EMBL" id="MDQ0209168.1"/>
    </source>
</evidence>
<dbReference type="CDD" id="cd06261">
    <property type="entry name" value="TM_PBP2"/>
    <property type="match status" value="1"/>
</dbReference>
<dbReference type="PANTHER" id="PTHR43386:SF1">
    <property type="entry name" value="D,D-DIPEPTIDE TRANSPORT SYSTEM PERMEASE PROTEIN DDPC-RELATED"/>
    <property type="match status" value="1"/>
</dbReference>
<keyword evidence="3" id="KW-1003">Cell membrane</keyword>
<feature type="domain" description="ABC transmembrane type-1" evidence="8">
    <location>
        <begin position="92"/>
        <end position="282"/>
    </location>
</feature>
<accession>A0ABT9YMU9</accession>
<dbReference type="PROSITE" id="PS50928">
    <property type="entry name" value="ABC_TM1"/>
    <property type="match status" value="1"/>
</dbReference>
<keyword evidence="2 7" id="KW-0813">Transport</keyword>
<protein>
    <submittedName>
        <fullName evidence="9">Peptide/nickel transport system permease protein</fullName>
    </submittedName>
</protein>
<evidence type="ECO:0000256" key="4">
    <source>
        <dbReference type="ARBA" id="ARBA00022692"/>
    </source>
</evidence>
<evidence type="ECO:0000256" key="6">
    <source>
        <dbReference type="ARBA" id="ARBA00023136"/>
    </source>
</evidence>
<dbReference type="SUPFAM" id="SSF161098">
    <property type="entry name" value="MetI-like"/>
    <property type="match status" value="1"/>
</dbReference>
<evidence type="ECO:0000256" key="5">
    <source>
        <dbReference type="ARBA" id="ARBA00022989"/>
    </source>
</evidence>
<dbReference type="InterPro" id="IPR025966">
    <property type="entry name" value="OppC_N"/>
</dbReference>
<dbReference type="Proteomes" id="UP001225034">
    <property type="component" value="Unassembled WGS sequence"/>
</dbReference>
<dbReference type="Pfam" id="PF12911">
    <property type="entry name" value="OppC_N"/>
    <property type="match status" value="1"/>
</dbReference>
<name>A0ABT9YMU9_9BACI</name>
<evidence type="ECO:0000259" key="8">
    <source>
        <dbReference type="PROSITE" id="PS50928"/>
    </source>
</evidence>
<dbReference type="InterPro" id="IPR000515">
    <property type="entry name" value="MetI-like"/>
</dbReference>
<comment type="subcellular location">
    <subcellularLocation>
        <location evidence="1 7">Cell membrane</location>
        <topology evidence="1 7">Multi-pass membrane protein</topology>
    </subcellularLocation>
</comment>
<dbReference type="InterPro" id="IPR050366">
    <property type="entry name" value="BP-dependent_transpt_permease"/>
</dbReference>
<evidence type="ECO:0000313" key="10">
    <source>
        <dbReference type="Proteomes" id="UP001225034"/>
    </source>
</evidence>
<evidence type="ECO:0000256" key="7">
    <source>
        <dbReference type="RuleBase" id="RU363032"/>
    </source>
</evidence>
<feature type="transmembrane region" description="Helical" evidence="7">
    <location>
        <begin position="261"/>
        <end position="285"/>
    </location>
</feature>
<organism evidence="9 10">
    <name type="scientific">Alkalicoccobacillus murimartini</name>
    <dbReference type="NCBI Taxonomy" id="171685"/>
    <lineage>
        <taxon>Bacteria</taxon>
        <taxon>Bacillati</taxon>
        <taxon>Bacillota</taxon>
        <taxon>Bacilli</taxon>
        <taxon>Bacillales</taxon>
        <taxon>Bacillaceae</taxon>
        <taxon>Alkalicoccobacillus</taxon>
    </lineage>
</organism>
<dbReference type="RefSeq" id="WP_306985831.1">
    <property type="nucleotide sequence ID" value="NZ_JAUSUA010000009.1"/>
</dbReference>
<keyword evidence="5 7" id="KW-1133">Transmembrane helix</keyword>
<feature type="transmembrane region" description="Helical" evidence="7">
    <location>
        <begin position="94"/>
        <end position="120"/>
    </location>
</feature>
<evidence type="ECO:0000256" key="2">
    <source>
        <dbReference type="ARBA" id="ARBA00022448"/>
    </source>
</evidence>
<dbReference type="Gene3D" id="1.10.3720.10">
    <property type="entry name" value="MetI-like"/>
    <property type="match status" value="1"/>
</dbReference>
<comment type="caution">
    <text evidence="9">The sequence shown here is derived from an EMBL/GenBank/DDBJ whole genome shotgun (WGS) entry which is preliminary data.</text>
</comment>
<dbReference type="PANTHER" id="PTHR43386">
    <property type="entry name" value="OLIGOPEPTIDE TRANSPORT SYSTEM PERMEASE PROTEIN APPC"/>
    <property type="match status" value="1"/>
</dbReference>
<proteinExistence type="inferred from homology"/>
<keyword evidence="6 7" id="KW-0472">Membrane</keyword>
<evidence type="ECO:0000256" key="3">
    <source>
        <dbReference type="ARBA" id="ARBA00022475"/>
    </source>
</evidence>